<accession>A0A2P2KKM0</accession>
<evidence type="ECO:0000313" key="1">
    <source>
        <dbReference type="EMBL" id="MBX06266.1"/>
    </source>
</evidence>
<dbReference type="EMBL" id="GGEC01025782">
    <property type="protein sequence ID" value="MBX06266.1"/>
    <property type="molecule type" value="Transcribed_RNA"/>
</dbReference>
<proteinExistence type="predicted"/>
<reference evidence="1" key="1">
    <citation type="submission" date="2018-02" db="EMBL/GenBank/DDBJ databases">
        <title>Rhizophora mucronata_Transcriptome.</title>
        <authorList>
            <person name="Meera S.P."/>
            <person name="Sreeshan A."/>
            <person name="Augustine A."/>
        </authorList>
    </citation>
    <scope>NUCLEOTIDE SEQUENCE</scope>
    <source>
        <tissue evidence="1">Leaf</tissue>
    </source>
</reference>
<dbReference type="AlphaFoldDB" id="A0A2P2KKM0"/>
<name>A0A2P2KKM0_RHIMU</name>
<protein>
    <submittedName>
        <fullName evidence="1">Chloroplastic group IIA intron splicing facilitator CRS1ic isoform X1</fullName>
    </submittedName>
</protein>
<sequence>MYPFFFNFSNILSIVLSLPAFIF</sequence>
<organism evidence="1">
    <name type="scientific">Rhizophora mucronata</name>
    <name type="common">Asiatic mangrove</name>
    <dbReference type="NCBI Taxonomy" id="61149"/>
    <lineage>
        <taxon>Eukaryota</taxon>
        <taxon>Viridiplantae</taxon>
        <taxon>Streptophyta</taxon>
        <taxon>Embryophyta</taxon>
        <taxon>Tracheophyta</taxon>
        <taxon>Spermatophyta</taxon>
        <taxon>Magnoliopsida</taxon>
        <taxon>eudicotyledons</taxon>
        <taxon>Gunneridae</taxon>
        <taxon>Pentapetalae</taxon>
        <taxon>rosids</taxon>
        <taxon>fabids</taxon>
        <taxon>Malpighiales</taxon>
        <taxon>Rhizophoraceae</taxon>
        <taxon>Rhizophora</taxon>
    </lineage>
</organism>